<dbReference type="Pfam" id="PF13440">
    <property type="entry name" value="Polysacc_synt_3"/>
    <property type="match status" value="1"/>
</dbReference>
<proteinExistence type="inferred from homology"/>
<feature type="transmembrane region" description="Helical" evidence="7">
    <location>
        <begin position="373"/>
        <end position="392"/>
    </location>
</feature>
<feature type="transmembrane region" description="Helical" evidence="7">
    <location>
        <begin position="219"/>
        <end position="239"/>
    </location>
</feature>
<gene>
    <name evidence="8" type="ORF">HMF7854_11800</name>
</gene>
<keyword evidence="6 7" id="KW-0472">Membrane</keyword>
<evidence type="ECO:0000256" key="5">
    <source>
        <dbReference type="ARBA" id="ARBA00022989"/>
    </source>
</evidence>
<evidence type="ECO:0000256" key="2">
    <source>
        <dbReference type="ARBA" id="ARBA00007430"/>
    </source>
</evidence>
<keyword evidence="4 7" id="KW-0812">Transmembrane</keyword>
<feature type="transmembrane region" description="Helical" evidence="7">
    <location>
        <begin position="96"/>
        <end position="121"/>
    </location>
</feature>
<organism evidence="8 9">
    <name type="scientific">Sphingomonas ginkgonis</name>
    <dbReference type="NCBI Taxonomy" id="2315330"/>
    <lineage>
        <taxon>Bacteria</taxon>
        <taxon>Pseudomonadati</taxon>
        <taxon>Pseudomonadota</taxon>
        <taxon>Alphaproteobacteria</taxon>
        <taxon>Sphingomonadales</taxon>
        <taxon>Sphingomonadaceae</taxon>
        <taxon>Sphingomonas</taxon>
    </lineage>
</organism>
<comment type="subcellular location">
    <subcellularLocation>
        <location evidence="1">Cell membrane</location>
        <topology evidence="1">Multi-pass membrane protein</topology>
    </subcellularLocation>
</comment>
<dbReference type="EMBL" id="RWJF01000001">
    <property type="protein sequence ID" value="RST31447.1"/>
    <property type="molecule type" value="Genomic_DNA"/>
</dbReference>
<feature type="transmembrane region" description="Helical" evidence="7">
    <location>
        <begin position="334"/>
        <end position="352"/>
    </location>
</feature>
<keyword evidence="3" id="KW-1003">Cell membrane</keyword>
<feature type="transmembrane region" description="Helical" evidence="7">
    <location>
        <begin position="188"/>
        <end position="207"/>
    </location>
</feature>
<reference evidence="8 9" key="1">
    <citation type="submission" date="2018-12" db="EMBL/GenBank/DDBJ databases">
        <title>Sphingomonas sp. HMF7854 Genome sequencing and assembly.</title>
        <authorList>
            <person name="Cha I."/>
            <person name="Kang H."/>
            <person name="Kim H."/>
            <person name="Kang J."/>
            <person name="Joh K."/>
        </authorList>
    </citation>
    <scope>NUCLEOTIDE SEQUENCE [LARGE SCALE GENOMIC DNA]</scope>
    <source>
        <strain evidence="8 9">HMF7854</strain>
    </source>
</reference>
<sequence>MTRPTPPSTDRSLATETRLIRRGVGWNAVGTSVSKGAGILAKLVLARLLLPEHFGFVSMVVVFTSVTRIVADLGFRLSLIQRKSDGHSKRLYDSAFWLLLAAALVMIGVMALLGVPLLTWFYGEPRLGGVALAMSSIVIFQNLQVVPEARLARTMRFKQIAIADIVGMLVGGLGAVLLALAGAGVWSLVAQTLLAAAVTSFVNFACAGWRPRLRIDFGLLAQIGAFSRFIVGSRVLISLQQNLDYLLIGKLIGAHALGIYSIAFLLTETLRSQAYWLVSKAVFPFYSRAAGRSADIRAVYLGTVRYLALAIVPVSLVLILFAPDFVPLLFTAKWLAAVVPIQLLALVSMVVASAGTPGEVLRGIGRPDVDFRINLGVALLVAVPGLWLGIRWLGLPGAALAVLAHSLVSRIAYLLALRRLIGLGTADVGRALVPAIAGGLLMVLVRLLLQPVPWLVAAVAATAAYVAATLPLLLPQLRTMLRKPSTVHRSEGQQPVQPLRRAA</sequence>
<dbReference type="CDD" id="cd13127">
    <property type="entry name" value="MATE_tuaB_like"/>
    <property type="match status" value="1"/>
</dbReference>
<feature type="transmembrane region" description="Helical" evidence="7">
    <location>
        <begin position="428"/>
        <end position="448"/>
    </location>
</feature>
<evidence type="ECO:0000256" key="7">
    <source>
        <dbReference type="SAM" id="Phobius"/>
    </source>
</evidence>
<feature type="transmembrane region" description="Helical" evidence="7">
    <location>
        <begin position="398"/>
        <end position="416"/>
    </location>
</feature>
<evidence type="ECO:0000313" key="8">
    <source>
        <dbReference type="EMBL" id="RST31447.1"/>
    </source>
</evidence>
<feature type="transmembrane region" description="Helical" evidence="7">
    <location>
        <begin position="54"/>
        <end position="75"/>
    </location>
</feature>
<evidence type="ECO:0000313" key="9">
    <source>
        <dbReference type="Proteomes" id="UP000274661"/>
    </source>
</evidence>
<evidence type="ECO:0000256" key="6">
    <source>
        <dbReference type="ARBA" id="ARBA00023136"/>
    </source>
</evidence>
<feature type="transmembrane region" description="Helical" evidence="7">
    <location>
        <begin position="127"/>
        <end position="147"/>
    </location>
</feature>
<name>A0A3R9X8R5_9SPHN</name>
<evidence type="ECO:0000256" key="1">
    <source>
        <dbReference type="ARBA" id="ARBA00004651"/>
    </source>
</evidence>
<feature type="transmembrane region" description="Helical" evidence="7">
    <location>
        <begin position="298"/>
        <end position="322"/>
    </location>
</feature>
<accession>A0A3R9X8R5</accession>
<feature type="transmembrane region" description="Helical" evidence="7">
    <location>
        <begin position="454"/>
        <end position="474"/>
    </location>
</feature>
<feature type="transmembrane region" description="Helical" evidence="7">
    <location>
        <begin position="159"/>
        <end position="182"/>
    </location>
</feature>
<comment type="caution">
    <text evidence="8">The sequence shown here is derived from an EMBL/GenBank/DDBJ whole genome shotgun (WGS) entry which is preliminary data.</text>
</comment>
<keyword evidence="9" id="KW-1185">Reference proteome</keyword>
<dbReference type="PANTHER" id="PTHR30250:SF10">
    <property type="entry name" value="LIPOPOLYSACCHARIDE BIOSYNTHESIS PROTEIN WZXC"/>
    <property type="match status" value="1"/>
</dbReference>
<dbReference type="Proteomes" id="UP000274661">
    <property type="component" value="Unassembled WGS sequence"/>
</dbReference>
<evidence type="ECO:0000256" key="3">
    <source>
        <dbReference type="ARBA" id="ARBA00022475"/>
    </source>
</evidence>
<feature type="transmembrane region" description="Helical" evidence="7">
    <location>
        <begin position="245"/>
        <end position="266"/>
    </location>
</feature>
<dbReference type="AlphaFoldDB" id="A0A3R9X8R5"/>
<protein>
    <submittedName>
        <fullName evidence="8">Lipopolysaccharide biosynthesis protein</fullName>
    </submittedName>
</protein>
<dbReference type="PANTHER" id="PTHR30250">
    <property type="entry name" value="PST FAMILY PREDICTED COLANIC ACID TRANSPORTER"/>
    <property type="match status" value="1"/>
</dbReference>
<evidence type="ECO:0000256" key="4">
    <source>
        <dbReference type="ARBA" id="ARBA00022692"/>
    </source>
</evidence>
<keyword evidence="5 7" id="KW-1133">Transmembrane helix</keyword>
<dbReference type="InterPro" id="IPR050833">
    <property type="entry name" value="Poly_Biosynth_Transport"/>
</dbReference>
<dbReference type="GO" id="GO:0005886">
    <property type="term" value="C:plasma membrane"/>
    <property type="evidence" value="ECO:0007669"/>
    <property type="project" value="UniProtKB-SubCell"/>
</dbReference>
<comment type="similarity">
    <text evidence="2">Belongs to the polysaccharide synthase family.</text>
</comment>